<evidence type="ECO:0000313" key="1">
    <source>
        <dbReference type="EMBL" id="QQP87962.1"/>
    </source>
</evidence>
<dbReference type="Proteomes" id="UP000595197">
    <property type="component" value="Chromosome"/>
</dbReference>
<proteinExistence type="predicted"/>
<reference evidence="1" key="1">
    <citation type="submission" date="2021-02" db="EMBL/GenBank/DDBJ databases">
        <title>Skermanella TT6 skin isolate.</title>
        <authorList>
            <person name="Lee K."/>
            <person name="Ganzorig M."/>
        </authorList>
    </citation>
    <scope>NUCLEOTIDE SEQUENCE</scope>
    <source>
        <strain evidence="1">TT6</strain>
    </source>
</reference>
<name>A0ABX7B3F5_9PROT</name>
<keyword evidence="2" id="KW-1185">Reference proteome</keyword>
<accession>A0ABX7B3F5</accession>
<evidence type="ECO:0008006" key="3">
    <source>
        <dbReference type="Google" id="ProtNLM"/>
    </source>
</evidence>
<gene>
    <name evidence="1" type="ORF">IGS68_18025</name>
</gene>
<sequence length="250" mass="27215">MNEERKNLEAVAAEVAKQLATSLARRDGVYIKTPLMYPSGTSVLVQILEEEGRFVVTDFGGGADEADLMGGQMVYARHAASLAKRTGVHFDDYSFFTMRVAREQLPGAVITIANCAQRAVHITALKLAERRVVEAEDRLYDRLVGVFSRPKVVRHAELVGSSATSWHVAALVVNDNDKRVAFDLVKNHPASVASSVTKFMDLARLELAPSLVAVVQKKDVMGTYINLLSAAATSVIEEGAPDHLLRRLAA</sequence>
<dbReference type="RefSeq" id="WP_201072254.1">
    <property type="nucleotide sequence ID" value="NZ_CP067420.1"/>
</dbReference>
<dbReference type="EMBL" id="CP067420">
    <property type="protein sequence ID" value="QQP87962.1"/>
    <property type="molecule type" value="Genomic_DNA"/>
</dbReference>
<evidence type="ECO:0000313" key="2">
    <source>
        <dbReference type="Proteomes" id="UP000595197"/>
    </source>
</evidence>
<protein>
    <recommendedName>
        <fullName evidence="3">DUF1828 domain-containing protein</fullName>
    </recommendedName>
</protein>
<organism evidence="1 2">
    <name type="scientific">Skermanella cutis</name>
    <dbReference type="NCBI Taxonomy" id="2775420"/>
    <lineage>
        <taxon>Bacteria</taxon>
        <taxon>Pseudomonadati</taxon>
        <taxon>Pseudomonadota</taxon>
        <taxon>Alphaproteobacteria</taxon>
        <taxon>Rhodospirillales</taxon>
        <taxon>Azospirillaceae</taxon>
        <taxon>Skermanella</taxon>
    </lineage>
</organism>